<feature type="compositionally biased region" description="Low complexity" evidence="2">
    <location>
        <begin position="1153"/>
        <end position="1179"/>
    </location>
</feature>
<evidence type="ECO:0000256" key="1">
    <source>
        <dbReference type="ARBA" id="ARBA00005271"/>
    </source>
</evidence>
<dbReference type="Gene3D" id="1.20.58.2220">
    <property type="entry name" value="Formin, FH2 domain"/>
    <property type="match status" value="1"/>
</dbReference>
<feature type="compositionally biased region" description="Polar residues" evidence="2">
    <location>
        <begin position="600"/>
        <end position="609"/>
    </location>
</feature>
<feature type="region of interest" description="Disordered" evidence="2">
    <location>
        <begin position="687"/>
        <end position="717"/>
    </location>
</feature>
<feature type="compositionally biased region" description="Polar residues" evidence="2">
    <location>
        <begin position="1198"/>
        <end position="1207"/>
    </location>
</feature>
<gene>
    <name evidence="4" type="ORF">KUTeg_019078</name>
</gene>
<dbReference type="InterPro" id="IPR015425">
    <property type="entry name" value="FH2_Formin"/>
</dbReference>
<feature type="compositionally biased region" description="Basic and acidic residues" evidence="2">
    <location>
        <begin position="1009"/>
        <end position="1019"/>
    </location>
</feature>
<dbReference type="SUPFAM" id="SSF101447">
    <property type="entry name" value="Formin homology 2 domain (FH2 domain)"/>
    <property type="match status" value="1"/>
</dbReference>
<feature type="region of interest" description="Disordered" evidence="2">
    <location>
        <begin position="459"/>
        <end position="503"/>
    </location>
</feature>
<comment type="caution">
    <text evidence="4">The sequence shown here is derived from an EMBL/GenBank/DDBJ whole genome shotgun (WGS) entry which is preliminary data.</text>
</comment>
<feature type="compositionally biased region" description="Polar residues" evidence="2">
    <location>
        <begin position="937"/>
        <end position="975"/>
    </location>
</feature>
<dbReference type="Proteomes" id="UP001217089">
    <property type="component" value="Unassembled WGS sequence"/>
</dbReference>
<dbReference type="InterPro" id="IPR042201">
    <property type="entry name" value="FH2_Formin_sf"/>
</dbReference>
<feature type="region of interest" description="Disordered" evidence="2">
    <location>
        <begin position="1009"/>
        <end position="1231"/>
    </location>
</feature>
<dbReference type="PROSITE" id="PS51444">
    <property type="entry name" value="FH2"/>
    <property type="match status" value="1"/>
</dbReference>
<feature type="compositionally biased region" description="Polar residues" evidence="2">
    <location>
        <begin position="1081"/>
        <end position="1100"/>
    </location>
</feature>
<dbReference type="Pfam" id="PF02181">
    <property type="entry name" value="FH2"/>
    <property type="match status" value="1"/>
</dbReference>
<evidence type="ECO:0000256" key="2">
    <source>
        <dbReference type="SAM" id="MobiDB-lite"/>
    </source>
</evidence>
<organism evidence="4 5">
    <name type="scientific">Tegillarca granosa</name>
    <name type="common">Malaysian cockle</name>
    <name type="synonym">Anadara granosa</name>
    <dbReference type="NCBI Taxonomy" id="220873"/>
    <lineage>
        <taxon>Eukaryota</taxon>
        <taxon>Metazoa</taxon>
        <taxon>Spiralia</taxon>
        <taxon>Lophotrochozoa</taxon>
        <taxon>Mollusca</taxon>
        <taxon>Bivalvia</taxon>
        <taxon>Autobranchia</taxon>
        <taxon>Pteriomorphia</taxon>
        <taxon>Arcoida</taxon>
        <taxon>Arcoidea</taxon>
        <taxon>Arcidae</taxon>
        <taxon>Tegillarca</taxon>
    </lineage>
</organism>
<feature type="compositionally biased region" description="Polar residues" evidence="2">
    <location>
        <begin position="803"/>
        <end position="817"/>
    </location>
</feature>
<feature type="compositionally biased region" description="Polar residues" evidence="2">
    <location>
        <begin position="1216"/>
        <end position="1228"/>
    </location>
</feature>
<accession>A0ABQ9EGG5</accession>
<evidence type="ECO:0000313" key="5">
    <source>
        <dbReference type="Proteomes" id="UP001217089"/>
    </source>
</evidence>
<name>A0ABQ9EGG5_TEGGR</name>
<feature type="compositionally biased region" description="Basic and acidic residues" evidence="2">
    <location>
        <begin position="586"/>
        <end position="599"/>
    </location>
</feature>
<evidence type="ECO:0000259" key="3">
    <source>
        <dbReference type="PROSITE" id="PS51444"/>
    </source>
</evidence>
<dbReference type="PANTHER" id="PTHR45920">
    <property type="entry name" value="FORMIN HOMOLOGY 2 DOMAIN CONTAINING, ISOFORM I"/>
    <property type="match status" value="1"/>
</dbReference>
<evidence type="ECO:0000313" key="4">
    <source>
        <dbReference type="EMBL" id="KAJ8302682.1"/>
    </source>
</evidence>
<dbReference type="EMBL" id="JARBDR010000917">
    <property type="protein sequence ID" value="KAJ8302682.1"/>
    <property type="molecule type" value="Genomic_DNA"/>
</dbReference>
<keyword evidence="5" id="KW-1185">Reference proteome</keyword>
<reference evidence="4 5" key="1">
    <citation type="submission" date="2022-12" db="EMBL/GenBank/DDBJ databases">
        <title>Chromosome-level genome of Tegillarca granosa.</title>
        <authorList>
            <person name="Kim J."/>
        </authorList>
    </citation>
    <scope>NUCLEOTIDE SEQUENCE [LARGE SCALE GENOMIC DNA]</scope>
    <source>
        <strain evidence="4">Teg-2019</strain>
        <tissue evidence="4">Adductor muscle</tissue>
    </source>
</reference>
<protein>
    <recommendedName>
        <fullName evidence="3">FH2 domain-containing protein</fullName>
    </recommendedName>
</protein>
<feature type="region of interest" description="Disordered" evidence="2">
    <location>
        <begin position="544"/>
        <end position="609"/>
    </location>
</feature>
<feature type="compositionally biased region" description="Polar residues" evidence="2">
    <location>
        <begin position="1025"/>
        <end position="1041"/>
    </location>
</feature>
<feature type="region of interest" description="Disordered" evidence="2">
    <location>
        <begin position="792"/>
        <end position="834"/>
    </location>
</feature>
<feature type="domain" description="FH2" evidence="3">
    <location>
        <begin position="1"/>
        <end position="406"/>
    </location>
</feature>
<comment type="similarity">
    <text evidence="1">Belongs to the formin homology family. Cappuccino subfamily.</text>
</comment>
<feature type="region of interest" description="Disordered" evidence="2">
    <location>
        <begin position="754"/>
        <end position="778"/>
    </location>
</feature>
<dbReference type="SMART" id="SM00498">
    <property type="entry name" value="FH2"/>
    <property type="match status" value="1"/>
</dbReference>
<feature type="compositionally biased region" description="Basic and acidic residues" evidence="2">
    <location>
        <begin position="760"/>
        <end position="769"/>
    </location>
</feature>
<dbReference type="PANTHER" id="PTHR45920:SF7">
    <property type="entry name" value="FORMIN-G"/>
    <property type="match status" value="1"/>
</dbReference>
<feature type="compositionally biased region" description="Basic and acidic residues" evidence="2">
    <location>
        <begin position="792"/>
        <end position="801"/>
    </location>
</feature>
<feature type="compositionally biased region" description="Polar residues" evidence="2">
    <location>
        <begin position="1180"/>
        <end position="1190"/>
    </location>
</feature>
<sequence>MGFVNMTQFTQRCEISLSSIWQSMLEPKIDTEELERLYKMLDGSKSEVISLYDDIMQRRGQPKQQYINIFEGEKCRRIIYTMKSLPCSLPDVITSFSTLDASSVNSDRFAELLELFGSGNEIDKIIGHARRKGTDSLDSPEFLLIEFSKVEGFKEKLEFTRFKYRVQWHLFEIEQQLRELHTACDEITNSLPEEHFMCIQSCHANTYKFIALKNLLETVLAVGNFLNGGTENGQADGFSLDILNKLKEIQDWVTLYFYEPEIDIGCPTRFRLPEPSNMRHAAQVSLESVQDVLSSLQTDVRTRRDKLLAQSKGDNQLLDSYKTKADNFFTSVIEMISEEEKLLHDTRDIYQRTKSYFLYDQKECKPQDFFQLWATFLHDCKYYWKLAHRKIAKERFEQELKYKGQMSANSLHGYETFRASMLRRLTALRGLPDTTSVQTQSVKQINSWIDSVEQLAKETPSVPPLPQKDVKVEAEYQQRSGSPKPLTSEPPSSGILHKPLPKTPLVNGHVNHVQPSNYENDEDMIIKPTLGSRDDLSQLKDIDSSAPVHMPGVHQQRKHDKQPQFFLKSLLKRDPTRRNNSGESRTSSESHTTDQENTRRTSNNTFSKIRNTVVQKFSGSGTKRSPQDVQTSIKEDFLISKYDNPSFMSVSQQESDVINPYETSYGRETRSQSNGDHNGLQGVRYIPQEYSTPPYRKSRLETSYLSPRTPGKSRNDSDISTEYAALYHTPPFNAAATSIDKDGYAAPHVVTPFSKSDINNNEKRSEYGDRNVTNKKRTPIALGSNISISDVYNKETSEKTPNKYYSTSNEHPSTSDIPMSPSEKSSRTTGNPVPTYKAKIVHNYENQGKLEPTTRAIKQHAEPVIMESSNKTNTSLGHSRVNETRDKYGDYTSDDSTELKYPYESQGRYDSTNLKSVIQNPRSTLPVDRVHERFPHYSSQNTQETFEKQGLSNRVPTQSQSQNQTVPQKNYTPNKRMSDQTKDNVRFALARGPASSNNQAISNLIERFEKKQQKPDHSVNEYSEGKNTNQNKSMAVTSTPVTPRRPVNLAIHESETPPPIPPRIDQTPETRPPYPSFEPPSVQSSVNPSRSDPRSSTGRTRYNPISSIPPPKPPHTREFSNASNSDENYKDSLRKAASSSVFDRYKMSPMSPQYSRQSSQNSQNQQLSNRSSNNNNFLQTSHNSSGNSHASPHYYSQDRGQGQQQAPVQYPRQGHNRINNQSPGQNGATAVVKPTIVHQGNVTFMEF</sequence>
<feature type="region of interest" description="Disordered" evidence="2">
    <location>
        <begin position="937"/>
        <end position="980"/>
    </location>
</feature>
<proteinExistence type="inferred from homology"/>